<sequence>MAAPLLLVAILLSGPALTCQCTNDLFQIEKPFCGWECITFALMWPGAFCVGLKKSLECNIPQYIQSWTIHGLWPMYQGTCCRCWPIFPSDLEELEPEISHLWPTLLKTTSNFTFWKNEWIKHGSCAACVEGMNSPTRYFQRTLKLRGHFDIDRALMDAGIKPSCNKTYQFEDLHSALAPIIGDKYEIQCLKDDEGRELLIQVKISLFRNFTLGCHKTPQAEPTDARTAWKSSEGHPCPKDTPVFYFPISYEHPHDPCD</sequence>
<accession>A0A9D3RNX9</accession>
<dbReference type="GO" id="GO:0033897">
    <property type="term" value="F:ribonuclease T2 activity"/>
    <property type="evidence" value="ECO:0007669"/>
    <property type="project" value="InterPro"/>
</dbReference>
<dbReference type="PROSITE" id="PS00530">
    <property type="entry name" value="RNASE_T2_1"/>
    <property type="match status" value="1"/>
</dbReference>
<evidence type="ECO:0000256" key="2">
    <source>
        <dbReference type="ARBA" id="ARBA00007469"/>
    </source>
</evidence>
<dbReference type="Gene3D" id="3.90.730.10">
    <property type="entry name" value="Ribonuclease T2-like"/>
    <property type="match status" value="1"/>
</dbReference>
<dbReference type="PANTHER" id="PTHR11240:SF85">
    <property type="entry name" value="RIBONUCLEASE T2"/>
    <property type="match status" value="1"/>
</dbReference>
<dbReference type="GO" id="GO:0043202">
    <property type="term" value="C:lysosomal lumen"/>
    <property type="evidence" value="ECO:0007669"/>
    <property type="project" value="UniProtKB-SubCell"/>
</dbReference>
<gene>
    <name evidence="5" type="ORF">ANANG_G00237840</name>
</gene>
<dbReference type="SUPFAM" id="SSF55895">
    <property type="entry name" value="Ribonuclease Rh-like"/>
    <property type="match status" value="1"/>
</dbReference>
<dbReference type="EMBL" id="JAFIRN010000013">
    <property type="protein sequence ID" value="KAG5837300.1"/>
    <property type="molecule type" value="Genomic_DNA"/>
</dbReference>
<dbReference type="GO" id="GO:0005576">
    <property type="term" value="C:extracellular region"/>
    <property type="evidence" value="ECO:0007669"/>
    <property type="project" value="TreeGrafter"/>
</dbReference>
<dbReference type="InterPro" id="IPR001568">
    <property type="entry name" value="RNase_T2-like"/>
</dbReference>
<comment type="subcellular location">
    <subcellularLocation>
        <location evidence="1">Lysosome lumen</location>
    </subcellularLocation>
</comment>
<evidence type="ECO:0000256" key="4">
    <source>
        <dbReference type="SAM" id="SignalP"/>
    </source>
</evidence>
<dbReference type="GO" id="GO:0006401">
    <property type="term" value="P:RNA catabolic process"/>
    <property type="evidence" value="ECO:0007669"/>
    <property type="project" value="TreeGrafter"/>
</dbReference>
<dbReference type="GO" id="GO:0003723">
    <property type="term" value="F:RNA binding"/>
    <property type="evidence" value="ECO:0007669"/>
    <property type="project" value="InterPro"/>
</dbReference>
<evidence type="ECO:0000256" key="3">
    <source>
        <dbReference type="RuleBase" id="RU004328"/>
    </source>
</evidence>
<evidence type="ECO:0000313" key="6">
    <source>
        <dbReference type="Proteomes" id="UP001044222"/>
    </source>
</evidence>
<dbReference type="AlphaFoldDB" id="A0A9D3RNX9"/>
<keyword evidence="4" id="KW-0732">Signal</keyword>
<dbReference type="OrthoDB" id="435754at2759"/>
<reference evidence="5" key="1">
    <citation type="submission" date="2021-01" db="EMBL/GenBank/DDBJ databases">
        <title>A chromosome-scale assembly of European eel, Anguilla anguilla.</title>
        <authorList>
            <person name="Henkel C."/>
            <person name="Jong-Raadsen S.A."/>
            <person name="Dufour S."/>
            <person name="Weltzien F.-A."/>
            <person name="Palstra A.P."/>
            <person name="Pelster B."/>
            <person name="Spaink H.P."/>
            <person name="Van Den Thillart G.E."/>
            <person name="Jansen H."/>
            <person name="Zahm M."/>
            <person name="Klopp C."/>
            <person name="Cedric C."/>
            <person name="Louis A."/>
            <person name="Berthelot C."/>
            <person name="Parey E."/>
            <person name="Roest Crollius H."/>
            <person name="Montfort J."/>
            <person name="Robinson-Rechavi M."/>
            <person name="Bucao C."/>
            <person name="Bouchez O."/>
            <person name="Gislard M."/>
            <person name="Lluch J."/>
            <person name="Milhes M."/>
            <person name="Lampietro C."/>
            <person name="Lopez Roques C."/>
            <person name="Donnadieu C."/>
            <person name="Braasch I."/>
            <person name="Desvignes T."/>
            <person name="Postlethwait J."/>
            <person name="Bobe J."/>
            <person name="Guiguen Y."/>
            <person name="Dirks R."/>
        </authorList>
    </citation>
    <scope>NUCLEOTIDE SEQUENCE</scope>
    <source>
        <strain evidence="5">Tag_6206</strain>
        <tissue evidence="5">Liver</tissue>
    </source>
</reference>
<comment type="caution">
    <text evidence="5">The sequence shown here is derived from an EMBL/GenBank/DDBJ whole genome shotgun (WGS) entry which is preliminary data.</text>
</comment>
<keyword evidence="6" id="KW-1185">Reference proteome</keyword>
<dbReference type="Proteomes" id="UP001044222">
    <property type="component" value="Chromosome 13"/>
</dbReference>
<feature type="chain" id="PRO_5039511494" evidence="4">
    <location>
        <begin position="19"/>
        <end position="258"/>
    </location>
</feature>
<comment type="similarity">
    <text evidence="2 3">Belongs to the RNase T2 family.</text>
</comment>
<evidence type="ECO:0000256" key="1">
    <source>
        <dbReference type="ARBA" id="ARBA00004227"/>
    </source>
</evidence>
<protein>
    <submittedName>
        <fullName evidence="5">Uncharacterized protein</fullName>
    </submittedName>
</protein>
<dbReference type="InterPro" id="IPR018188">
    <property type="entry name" value="RNase_T2_His_AS_1"/>
</dbReference>
<feature type="signal peptide" evidence="4">
    <location>
        <begin position="1"/>
        <end position="18"/>
    </location>
</feature>
<evidence type="ECO:0000313" key="5">
    <source>
        <dbReference type="EMBL" id="KAG5837300.1"/>
    </source>
</evidence>
<dbReference type="InterPro" id="IPR036430">
    <property type="entry name" value="RNase_T2-like_sf"/>
</dbReference>
<organism evidence="5 6">
    <name type="scientific">Anguilla anguilla</name>
    <name type="common">European freshwater eel</name>
    <name type="synonym">Muraena anguilla</name>
    <dbReference type="NCBI Taxonomy" id="7936"/>
    <lineage>
        <taxon>Eukaryota</taxon>
        <taxon>Metazoa</taxon>
        <taxon>Chordata</taxon>
        <taxon>Craniata</taxon>
        <taxon>Vertebrata</taxon>
        <taxon>Euteleostomi</taxon>
        <taxon>Actinopterygii</taxon>
        <taxon>Neopterygii</taxon>
        <taxon>Teleostei</taxon>
        <taxon>Anguilliformes</taxon>
        <taxon>Anguillidae</taxon>
        <taxon>Anguilla</taxon>
    </lineage>
</organism>
<proteinExistence type="inferred from homology"/>
<name>A0A9D3RNX9_ANGAN</name>
<dbReference type="Pfam" id="PF00445">
    <property type="entry name" value="Ribonuclease_T2"/>
    <property type="match status" value="1"/>
</dbReference>
<dbReference type="PANTHER" id="PTHR11240">
    <property type="entry name" value="RIBONUCLEASE T2"/>
    <property type="match status" value="1"/>
</dbReference>
<dbReference type="OMA" id="FYYFPIN"/>